<dbReference type="PANTHER" id="PTHR21373:SF0">
    <property type="entry name" value="N-ALPHA-ACETYLTRANSFERASE 35, NATC AUXILIARY SUBUNIT"/>
    <property type="match status" value="1"/>
</dbReference>
<dbReference type="STRING" id="1890683.A0A427YQB0"/>
<name>A0A427YQB0_9TREE</name>
<feature type="domain" description="NAA35-like N-terminal" evidence="2">
    <location>
        <begin position="25"/>
        <end position="113"/>
    </location>
</feature>
<proteinExistence type="predicted"/>
<evidence type="ECO:0000256" key="1">
    <source>
        <dbReference type="SAM" id="MobiDB-lite"/>
    </source>
</evidence>
<dbReference type="Pfam" id="PF04112">
    <property type="entry name" value="Mak10"/>
    <property type="match status" value="1"/>
</dbReference>
<evidence type="ECO:0000259" key="2">
    <source>
        <dbReference type="Pfam" id="PF04112"/>
    </source>
</evidence>
<sequence length="502" mass="55711">MLSAVQGPHGQTARTGPAGRHEFASELPFDPAADLSADEACWIMDEMMATETVYTSLYYHNPGEIAPTTPVTSALRAYVLAYCKTIDLAYTELSKGHIYDGEDCWLDHYGLPVQLSDSVGDINHILDMAIEEADVEGLAPLAHRLSFRKGLLNAFAEHTGSATETNLEYDPSFLESITIMIAPVEASSRARGSFDTRMPSHLRQNMPLPAVAIPSHSETWKAMGGINSRLKALAALLSTSDPMDWECALRGHAWIAEDLPILRSMFKTAFCPPRGVDAPVATDDIVASTLSAEPNVMDRLESSLPSEKLRQYLVWKDLVRGYTVATFTTPLMNRSRQRRSYLSLAHSWNERATLAEQFDVSVAASLHVLRLDCLLEAAIAAEALNLISSDEESAAWWWIERITFTRRSLAPSATWRNLWSESWRSIATAMRLLIALAPMSAAVISRENFQLRYKWERKQPMYLASGKLFSALRPAYWDFCRAQAQEPSQASASCDVADSAGR</sequence>
<evidence type="ECO:0000313" key="4">
    <source>
        <dbReference type="Proteomes" id="UP000279259"/>
    </source>
</evidence>
<organism evidence="3 4">
    <name type="scientific">Saitozyma podzolica</name>
    <dbReference type="NCBI Taxonomy" id="1890683"/>
    <lineage>
        <taxon>Eukaryota</taxon>
        <taxon>Fungi</taxon>
        <taxon>Dikarya</taxon>
        <taxon>Basidiomycota</taxon>
        <taxon>Agaricomycotina</taxon>
        <taxon>Tremellomycetes</taxon>
        <taxon>Tremellales</taxon>
        <taxon>Trimorphomycetaceae</taxon>
        <taxon>Saitozyma</taxon>
    </lineage>
</organism>
<gene>
    <name evidence="3" type="ORF">EHS25_007637</name>
</gene>
<dbReference type="InterPro" id="IPR007244">
    <property type="entry name" value="Naa35_N"/>
</dbReference>
<dbReference type="OrthoDB" id="269405at2759"/>
<dbReference type="InterPro" id="IPR057983">
    <property type="entry name" value="NAA35-like_N"/>
</dbReference>
<protein>
    <recommendedName>
        <fullName evidence="2">NAA35-like N-terminal domain-containing protein</fullName>
    </recommendedName>
</protein>
<dbReference type="EMBL" id="RSCD01000004">
    <property type="protein sequence ID" value="RSH93283.1"/>
    <property type="molecule type" value="Genomic_DNA"/>
</dbReference>
<dbReference type="AlphaFoldDB" id="A0A427YQB0"/>
<evidence type="ECO:0000313" key="3">
    <source>
        <dbReference type="EMBL" id="RSH93283.1"/>
    </source>
</evidence>
<feature type="region of interest" description="Disordered" evidence="1">
    <location>
        <begin position="1"/>
        <end position="21"/>
    </location>
</feature>
<comment type="caution">
    <text evidence="3">The sequence shown here is derived from an EMBL/GenBank/DDBJ whole genome shotgun (WGS) entry which is preliminary data.</text>
</comment>
<accession>A0A427YQB0</accession>
<dbReference type="Proteomes" id="UP000279259">
    <property type="component" value="Unassembled WGS sequence"/>
</dbReference>
<dbReference type="GO" id="GO:0031417">
    <property type="term" value="C:NatC complex"/>
    <property type="evidence" value="ECO:0007669"/>
    <property type="project" value="InterPro"/>
</dbReference>
<dbReference type="PANTHER" id="PTHR21373">
    <property type="entry name" value="GLUCOSE REPRESSIBLE PROTEIN MAK10"/>
    <property type="match status" value="1"/>
</dbReference>
<keyword evidence="4" id="KW-1185">Reference proteome</keyword>
<reference evidence="3 4" key="1">
    <citation type="submission" date="2018-11" db="EMBL/GenBank/DDBJ databases">
        <title>Genome sequence of Saitozyma podzolica DSM 27192.</title>
        <authorList>
            <person name="Aliyu H."/>
            <person name="Gorte O."/>
            <person name="Ochsenreither K."/>
        </authorList>
    </citation>
    <scope>NUCLEOTIDE SEQUENCE [LARGE SCALE GENOMIC DNA]</scope>
    <source>
        <strain evidence="3 4">DSM 27192</strain>
    </source>
</reference>